<dbReference type="CDD" id="cd01335">
    <property type="entry name" value="Radical_SAM"/>
    <property type="match status" value="1"/>
</dbReference>
<evidence type="ECO:0000256" key="5">
    <source>
        <dbReference type="PIRSR" id="PIRSR004762-1"/>
    </source>
</evidence>
<comment type="caution">
    <text evidence="8">The sequence shown here is derived from an EMBL/GenBank/DDBJ whole genome shotgun (WGS) entry which is preliminary data.</text>
</comment>
<dbReference type="PANTHER" id="PTHR43726">
    <property type="entry name" value="3-METHYLORNITHINE SYNTHASE"/>
    <property type="match status" value="1"/>
</dbReference>
<keyword evidence="5" id="KW-0004">4Fe-4S</keyword>
<feature type="binding site" evidence="5">
    <location>
        <position position="84"/>
    </location>
    <ligand>
        <name>[4Fe-4S] cluster</name>
        <dbReference type="ChEBI" id="CHEBI:49883"/>
        <note>4Fe-4S-S-AdoMet</note>
    </ligand>
</feature>
<protein>
    <recommendedName>
        <fullName evidence="7">Radical SAM core domain-containing protein</fullName>
    </recommendedName>
</protein>
<reference evidence="8 9" key="1">
    <citation type="journal article" date="2016" name="Nat. Commun.">
        <title>Thousands of microbial genomes shed light on interconnected biogeochemical processes in an aquifer system.</title>
        <authorList>
            <person name="Anantharaman K."/>
            <person name="Brown C.T."/>
            <person name="Hug L.A."/>
            <person name="Sharon I."/>
            <person name="Castelle C.J."/>
            <person name="Probst A.J."/>
            <person name="Thomas B.C."/>
            <person name="Singh A."/>
            <person name="Wilkins M.J."/>
            <person name="Karaoz U."/>
            <person name="Brodie E.L."/>
            <person name="Williams K.H."/>
            <person name="Hubbard S.S."/>
            <person name="Banfield J.F."/>
        </authorList>
    </citation>
    <scope>NUCLEOTIDE SEQUENCE [LARGE SCALE GENOMIC DNA]</scope>
</reference>
<dbReference type="InterPro" id="IPR058240">
    <property type="entry name" value="rSAM_sf"/>
</dbReference>
<gene>
    <name evidence="8" type="ORF">A3D34_02695</name>
</gene>
<dbReference type="SFLD" id="SFLDS00029">
    <property type="entry name" value="Radical_SAM"/>
    <property type="match status" value="1"/>
</dbReference>
<accession>A0A1G2HUD4</accession>
<evidence type="ECO:0000313" key="8">
    <source>
        <dbReference type="EMBL" id="OGZ66065.1"/>
    </source>
</evidence>
<dbReference type="PIRSF" id="PIRSF004762">
    <property type="entry name" value="CHP00423"/>
    <property type="match status" value="1"/>
</dbReference>
<evidence type="ECO:0000256" key="1">
    <source>
        <dbReference type="ARBA" id="ARBA00022691"/>
    </source>
</evidence>
<proteinExistence type="predicted"/>
<dbReference type="InterPro" id="IPR007197">
    <property type="entry name" value="rSAM"/>
</dbReference>
<dbReference type="InterPro" id="IPR006638">
    <property type="entry name" value="Elp3/MiaA/NifB-like_rSAM"/>
</dbReference>
<dbReference type="Gene3D" id="3.20.20.70">
    <property type="entry name" value="Aldolase class I"/>
    <property type="match status" value="1"/>
</dbReference>
<sequence length="364" mass="40792">MEKLKQTENISEQFFLKIEKLINLWERFKETDEGKEALNEALVEFLNSEKSDAELLRILGARIRDERKGTKIKLVGTVEISNVCRVNCLYCSMRRDNLSKDKIQRISKHDLVASIKNALLSGCTEVFVQSGEDPQIVDVLIEALNELKEELGGVKIVTNLGDLDSKQYLKLKNAGVTQYVSNFETSNIPMHERLREHSFSKRVSAMKGAQAVGMDLGSGFIIGFDGQTNQDIANDLCFVNKMNVRNMTSVTCFTPSEETPLAHEKVGDVEKTLNVIALLRILYPDFDIPIPPNSNSEKLNYNSPLSGMTLAYQAGANTVYENFTPESVKSGYGIYNIANKRPVVTKGSIDRLIEETDRNLLVNN</sequence>
<dbReference type="SUPFAM" id="SSF102114">
    <property type="entry name" value="Radical SAM enzymes"/>
    <property type="match status" value="1"/>
</dbReference>
<dbReference type="PROSITE" id="PS51918">
    <property type="entry name" value="RADICAL_SAM"/>
    <property type="match status" value="1"/>
</dbReference>
<dbReference type="GO" id="GO:0051539">
    <property type="term" value="F:4 iron, 4 sulfur cluster binding"/>
    <property type="evidence" value="ECO:0007669"/>
    <property type="project" value="UniProtKB-KW"/>
</dbReference>
<name>A0A1G2HUD4_9BACT</name>
<dbReference type="SMART" id="SM00729">
    <property type="entry name" value="Elp3"/>
    <property type="match status" value="1"/>
</dbReference>
<feature type="domain" description="Radical SAM core" evidence="7">
    <location>
        <begin position="70"/>
        <end position="291"/>
    </location>
</feature>
<evidence type="ECO:0000256" key="4">
    <source>
        <dbReference type="ARBA" id="ARBA00023014"/>
    </source>
</evidence>
<dbReference type="InterPro" id="IPR013785">
    <property type="entry name" value="Aldolase_TIM"/>
</dbReference>
<dbReference type="SFLD" id="SFLDG01060">
    <property type="entry name" value="BATS_domain_containing"/>
    <property type="match status" value="1"/>
</dbReference>
<keyword evidence="2" id="KW-0479">Metal-binding</keyword>
<organism evidence="8 9">
    <name type="scientific">Candidatus Staskawiczbacteria bacterium RIFCSPHIGHO2_02_FULL_33_16</name>
    <dbReference type="NCBI Taxonomy" id="1802204"/>
    <lineage>
        <taxon>Bacteria</taxon>
        <taxon>Candidatus Staskawicziibacteriota</taxon>
    </lineage>
</organism>
<feature type="binding site" evidence="6">
    <location>
        <position position="195"/>
    </location>
    <ligand>
        <name>S-adenosyl-L-methionine</name>
        <dbReference type="ChEBI" id="CHEBI:59789"/>
    </ligand>
</feature>
<feature type="binding site" evidence="6">
    <location>
        <position position="184"/>
    </location>
    <ligand>
        <name>S-adenosyl-L-methionine</name>
        <dbReference type="ChEBI" id="CHEBI:59789"/>
    </ligand>
</feature>
<evidence type="ECO:0000256" key="6">
    <source>
        <dbReference type="PIRSR" id="PIRSR004762-2"/>
    </source>
</evidence>
<evidence type="ECO:0000256" key="2">
    <source>
        <dbReference type="ARBA" id="ARBA00022723"/>
    </source>
</evidence>
<feature type="binding site" evidence="5">
    <location>
        <position position="91"/>
    </location>
    <ligand>
        <name>[4Fe-4S] cluster</name>
        <dbReference type="ChEBI" id="CHEBI:49883"/>
        <note>4Fe-4S-S-AdoMet</note>
    </ligand>
</feature>
<comment type="cofactor">
    <cofactor evidence="5">
        <name>[4Fe-4S] cluster</name>
        <dbReference type="ChEBI" id="CHEBI:49883"/>
    </cofactor>
    <text evidence="5">Binds 1 [4Fe-4S] cluster. The cluster is coordinated with 3 cysteines and an exchangeable S-adenosyl-L-methionine.</text>
</comment>
<evidence type="ECO:0000256" key="3">
    <source>
        <dbReference type="ARBA" id="ARBA00023004"/>
    </source>
</evidence>
<dbReference type="InterPro" id="IPR034422">
    <property type="entry name" value="HydE/PylB-like"/>
</dbReference>
<dbReference type="Proteomes" id="UP000179183">
    <property type="component" value="Unassembled WGS sequence"/>
</dbReference>
<keyword evidence="1 5" id="KW-0949">S-adenosyl-L-methionine</keyword>
<dbReference type="EMBL" id="MHOQ01000033">
    <property type="protein sequence ID" value="OGZ66065.1"/>
    <property type="molecule type" value="Genomic_DNA"/>
</dbReference>
<feature type="binding site" evidence="6">
    <location>
        <position position="202"/>
    </location>
    <ligand>
        <name>S-adenosyl-L-methionine</name>
        <dbReference type="ChEBI" id="CHEBI:59789"/>
    </ligand>
</feature>
<dbReference type="GO" id="GO:0046872">
    <property type="term" value="F:metal ion binding"/>
    <property type="evidence" value="ECO:0007669"/>
    <property type="project" value="UniProtKB-KW"/>
</dbReference>
<dbReference type="SFLD" id="SFLDG01280">
    <property type="entry name" value="HydE/PylB-like"/>
    <property type="match status" value="1"/>
</dbReference>
<keyword evidence="3 5" id="KW-0408">Iron</keyword>
<keyword evidence="4 5" id="KW-0411">Iron-sulfur</keyword>
<dbReference type="PANTHER" id="PTHR43726:SF1">
    <property type="entry name" value="BIOTIN SYNTHASE"/>
    <property type="match status" value="1"/>
</dbReference>
<dbReference type="AlphaFoldDB" id="A0A1G2HUD4"/>
<feature type="binding site" evidence="5">
    <location>
        <position position="88"/>
    </location>
    <ligand>
        <name>[4Fe-4S] cluster</name>
        <dbReference type="ChEBI" id="CHEBI:49883"/>
        <note>4Fe-4S-S-AdoMet</note>
    </ligand>
</feature>
<dbReference type="GO" id="GO:0016740">
    <property type="term" value="F:transferase activity"/>
    <property type="evidence" value="ECO:0007669"/>
    <property type="project" value="TreeGrafter"/>
</dbReference>
<evidence type="ECO:0000313" key="9">
    <source>
        <dbReference type="Proteomes" id="UP000179183"/>
    </source>
</evidence>
<dbReference type="Pfam" id="PF04055">
    <property type="entry name" value="Radical_SAM"/>
    <property type="match status" value="1"/>
</dbReference>
<evidence type="ECO:0000259" key="7">
    <source>
        <dbReference type="PROSITE" id="PS51918"/>
    </source>
</evidence>